<organism evidence="5 6">
    <name type="scientific">Tetranychus urticae</name>
    <name type="common">Two-spotted spider mite</name>
    <dbReference type="NCBI Taxonomy" id="32264"/>
    <lineage>
        <taxon>Eukaryota</taxon>
        <taxon>Metazoa</taxon>
        <taxon>Ecdysozoa</taxon>
        <taxon>Arthropoda</taxon>
        <taxon>Chelicerata</taxon>
        <taxon>Arachnida</taxon>
        <taxon>Acari</taxon>
        <taxon>Acariformes</taxon>
        <taxon>Trombidiformes</taxon>
        <taxon>Prostigmata</taxon>
        <taxon>Eleutherengona</taxon>
        <taxon>Raphignathae</taxon>
        <taxon>Tetranychoidea</taxon>
        <taxon>Tetranychidae</taxon>
        <taxon>Tetranychus</taxon>
    </lineage>
</organism>
<evidence type="ECO:0000313" key="6">
    <source>
        <dbReference type="Proteomes" id="UP000015104"/>
    </source>
</evidence>
<proteinExistence type="predicted"/>
<keyword evidence="1" id="KW-0479">Metal-binding</keyword>
<keyword evidence="1" id="KW-0862">Zinc</keyword>
<dbReference type="Proteomes" id="UP000015104">
    <property type="component" value="Unassembled WGS sequence"/>
</dbReference>
<keyword evidence="2" id="KW-0175">Coiled coil</keyword>
<gene>
    <name evidence="5" type="primary">107371039</name>
</gene>
<feature type="coiled-coil region" evidence="2">
    <location>
        <begin position="73"/>
        <end position="133"/>
    </location>
</feature>
<evidence type="ECO:0000256" key="2">
    <source>
        <dbReference type="SAM" id="Coils"/>
    </source>
</evidence>
<reference evidence="5" key="2">
    <citation type="submission" date="2015-06" db="UniProtKB">
        <authorList>
            <consortium name="EnsemblMetazoa"/>
        </authorList>
    </citation>
    <scope>IDENTIFICATION</scope>
</reference>
<evidence type="ECO:0000313" key="5">
    <source>
        <dbReference type="EnsemblMetazoa" id="tetur02g05850.1"/>
    </source>
</evidence>
<evidence type="ECO:0000259" key="4">
    <source>
        <dbReference type="PROSITE" id="PS50157"/>
    </source>
</evidence>
<dbReference type="SMART" id="SM00355">
    <property type="entry name" value="ZnF_C2H2"/>
    <property type="match status" value="2"/>
</dbReference>
<sequence>MQDIMNLNKVFRAGTLYDVYREEESAFKCTFDVGLDDDEDDYKISENDLMEVDHDRFDEDEDDEDTGDEVVTKEDMEETIRILQKESADTKERLLNLEEAIRNVKMSSIFRRKEILEREVLQIKCKLEQYLKQNLILKGLCFQQISNNYDQDLQRQLQNVQSSIYQNFQQISSIEIEKTLDTEVNLSSEDKNIQTHIFDLIETGQIKAKDDLIVSLYSLNRQLRQNLADLKKNLVSTEPSKMLVTIKEHQDLTRKAEVELNWKKSNNSNHPDTIPLNIQSSDESSPSVSTNGDAKVPEKFYVCKCGQKFVKVDKRMRKMDKNYTGISATTAYSIYRNHFSQCPVYLKDAIMCDVCQDVFYSIPCLKVHIRSKHPDCVDLLEKYKHKYVCLCGRGFKNYSQECTALKALRKHAVSCPVYRSQAILCVICGVPFLEENHLENHIRMAHKDYYSSKKLSSPTPCSSTASSSAIV</sequence>
<name>T1JVU6_TETUR</name>
<reference evidence="6" key="1">
    <citation type="submission" date="2011-08" db="EMBL/GenBank/DDBJ databases">
        <authorList>
            <person name="Rombauts S."/>
        </authorList>
    </citation>
    <scope>NUCLEOTIDE SEQUENCE</scope>
    <source>
        <strain evidence="6">London</strain>
    </source>
</reference>
<accession>T1JVU6</accession>
<dbReference type="GO" id="GO:0008270">
    <property type="term" value="F:zinc ion binding"/>
    <property type="evidence" value="ECO:0007669"/>
    <property type="project" value="UniProtKB-KW"/>
</dbReference>
<dbReference type="EMBL" id="CAEY01000797">
    <property type="status" value="NOT_ANNOTATED_CDS"/>
    <property type="molecule type" value="Genomic_DNA"/>
</dbReference>
<evidence type="ECO:0000256" key="3">
    <source>
        <dbReference type="SAM" id="MobiDB-lite"/>
    </source>
</evidence>
<dbReference type="PROSITE" id="PS50157">
    <property type="entry name" value="ZINC_FINGER_C2H2_2"/>
    <property type="match status" value="1"/>
</dbReference>
<dbReference type="OrthoDB" id="6365676at2759"/>
<dbReference type="HOGENOM" id="CLU_580513_0_0_1"/>
<dbReference type="KEGG" id="tut:107371039"/>
<feature type="region of interest" description="Disordered" evidence="3">
    <location>
        <begin position="262"/>
        <end position="292"/>
    </location>
</feature>
<feature type="compositionally biased region" description="Polar residues" evidence="3">
    <location>
        <begin position="263"/>
        <end position="292"/>
    </location>
</feature>
<dbReference type="InterPro" id="IPR013087">
    <property type="entry name" value="Znf_C2H2_type"/>
</dbReference>
<protein>
    <recommendedName>
        <fullName evidence="4">C2H2-type domain-containing protein</fullName>
    </recommendedName>
</protein>
<keyword evidence="6" id="KW-1185">Reference proteome</keyword>
<feature type="domain" description="C2H2-type" evidence="4">
    <location>
        <begin position="423"/>
        <end position="451"/>
    </location>
</feature>
<keyword evidence="1" id="KW-0863">Zinc-finger</keyword>
<dbReference type="AlphaFoldDB" id="T1JVU6"/>
<dbReference type="EnsemblMetazoa" id="tetur02g05850.1">
    <property type="protein sequence ID" value="tetur02g05850.1"/>
    <property type="gene ID" value="tetur02g05850"/>
</dbReference>
<dbReference type="PROSITE" id="PS00028">
    <property type="entry name" value="ZINC_FINGER_C2H2_1"/>
    <property type="match status" value="2"/>
</dbReference>
<evidence type="ECO:0000256" key="1">
    <source>
        <dbReference type="PROSITE-ProRule" id="PRU00042"/>
    </source>
</evidence>